<evidence type="ECO:0000256" key="1">
    <source>
        <dbReference type="SAM" id="MobiDB-lite"/>
    </source>
</evidence>
<dbReference type="RefSeq" id="WP_067192105.1">
    <property type="nucleotide sequence ID" value="NZ_SPKT01000002.1"/>
</dbReference>
<evidence type="ECO:0000259" key="2">
    <source>
        <dbReference type="Pfam" id="PF00296"/>
    </source>
</evidence>
<feature type="compositionally biased region" description="Basic and acidic residues" evidence="1">
    <location>
        <begin position="261"/>
        <end position="270"/>
    </location>
</feature>
<evidence type="ECO:0000313" key="3">
    <source>
        <dbReference type="EMBL" id="TFI01241.1"/>
    </source>
</evidence>
<dbReference type="EMBL" id="SPKT01000002">
    <property type="protein sequence ID" value="TFI01241.1"/>
    <property type="molecule type" value="Genomic_DNA"/>
</dbReference>
<dbReference type="PANTHER" id="PTHR30137">
    <property type="entry name" value="LUCIFERASE-LIKE MONOOXYGENASE"/>
    <property type="match status" value="1"/>
</dbReference>
<accession>A0ABY2K246</accession>
<feature type="region of interest" description="Disordered" evidence="1">
    <location>
        <begin position="261"/>
        <end position="286"/>
    </location>
</feature>
<sequence>MNNKRLGFLSFGHWHRDSAGRPDAAAALQDTVQMAVDAEAAGLDDAWIRVHHFQRMISSPFPLLAAMAARTERIHLGTGVIDLRYENPLYFAEAAATADLIAAGRLELGVSRGSPEAARDGQEQFGYTLAEGESWASVAWQRGERIRTALRGTPLAQPDLESGWSHTTGMLRIEPQSPGLADRLWWGAGSTPTAVRAGEAGYDLVSSTLLLEDDGRPFHVQQADQVARYREAFAAAGHERTPHTAVTRSILAIQDEQDERRFGHERHGRDSSGFLDGSRAVSGPTYAGTPEEVAELLAKDEAVQAADLVLVANPSTLGAAYNAKQFAGWMESWRLLGWAD</sequence>
<organism evidence="3 4">
    <name type="scientific">Micrococcus lylae</name>
    <dbReference type="NCBI Taxonomy" id="1273"/>
    <lineage>
        <taxon>Bacteria</taxon>
        <taxon>Bacillati</taxon>
        <taxon>Actinomycetota</taxon>
        <taxon>Actinomycetes</taxon>
        <taxon>Micrococcales</taxon>
        <taxon>Micrococcaceae</taxon>
        <taxon>Micrococcus</taxon>
    </lineage>
</organism>
<feature type="domain" description="Luciferase-like" evidence="2">
    <location>
        <begin position="17"/>
        <end position="264"/>
    </location>
</feature>
<dbReference type="PANTHER" id="PTHR30137:SF15">
    <property type="entry name" value="BLL6902 PROTEIN"/>
    <property type="match status" value="1"/>
</dbReference>
<gene>
    <name evidence="3" type="ORF">E4A49_01970</name>
</gene>
<comment type="caution">
    <text evidence="3">The sequence shown here is derived from an EMBL/GenBank/DDBJ whole genome shotgun (WGS) entry which is preliminary data.</text>
</comment>
<dbReference type="InterPro" id="IPR050766">
    <property type="entry name" value="Bact_Lucif_Oxidored"/>
</dbReference>
<keyword evidence="4" id="KW-1185">Reference proteome</keyword>
<proteinExistence type="predicted"/>
<dbReference type="InterPro" id="IPR036661">
    <property type="entry name" value="Luciferase-like_sf"/>
</dbReference>
<evidence type="ECO:0000313" key="4">
    <source>
        <dbReference type="Proteomes" id="UP000297477"/>
    </source>
</evidence>
<name>A0ABY2K246_9MICC</name>
<dbReference type="Proteomes" id="UP000297477">
    <property type="component" value="Unassembled WGS sequence"/>
</dbReference>
<protein>
    <submittedName>
        <fullName evidence="3">LLM class flavin-dependent oxidoreductase</fullName>
    </submittedName>
</protein>
<reference evidence="3 4" key="1">
    <citation type="submission" date="2019-03" db="EMBL/GenBank/DDBJ databases">
        <title>Reclassification of Micrococcus aloeverae and Micrococcus yunnanensis as later heterotypic synonyms of Micrococcus luteus.</title>
        <authorList>
            <person name="Huang C.-H."/>
        </authorList>
    </citation>
    <scope>NUCLEOTIDE SEQUENCE [LARGE SCALE GENOMIC DNA]</scope>
    <source>
        <strain evidence="3 4">BCRC 12151</strain>
    </source>
</reference>
<dbReference type="Gene3D" id="3.20.20.30">
    <property type="entry name" value="Luciferase-like domain"/>
    <property type="match status" value="1"/>
</dbReference>
<dbReference type="SUPFAM" id="SSF51679">
    <property type="entry name" value="Bacterial luciferase-like"/>
    <property type="match status" value="1"/>
</dbReference>
<dbReference type="Pfam" id="PF00296">
    <property type="entry name" value="Bac_luciferase"/>
    <property type="match status" value="1"/>
</dbReference>
<dbReference type="InterPro" id="IPR011251">
    <property type="entry name" value="Luciferase-like_dom"/>
</dbReference>